<dbReference type="AlphaFoldDB" id="A0A9W4H2T1"/>
<protein>
    <submittedName>
        <fullName evidence="5">Gas vesicle synthesis protein GvpL/GvpF</fullName>
    </submittedName>
</protein>
<name>A0A9W4H2T1_9ACTN</name>
<organism evidence="5 6">
    <name type="scientific">Actinacidiphila bryophytorum</name>
    <dbReference type="NCBI Taxonomy" id="1436133"/>
    <lineage>
        <taxon>Bacteria</taxon>
        <taxon>Bacillati</taxon>
        <taxon>Actinomycetota</taxon>
        <taxon>Actinomycetes</taxon>
        <taxon>Kitasatosporales</taxon>
        <taxon>Streptomycetaceae</taxon>
        <taxon>Actinacidiphila</taxon>
    </lineage>
</organism>
<evidence type="ECO:0000256" key="1">
    <source>
        <dbReference type="ARBA" id="ARBA00022987"/>
    </source>
</evidence>
<comment type="subcellular location">
    <subcellularLocation>
        <location evidence="2">Gas vesicle</location>
    </subcellularLocation>
</comment>
<dbReference type="Pfam" id="PF06386">
    <property type="entry name" value="GvpL_GvpF"/>
    <property type="match status" value="1"/>
</dbReference>
<keyword evidence="6" id="KW-1185">Reference proteome</keyword>
<dbReference type="GO" id="GO:0031411">
    <property type="term" value="C:gas vesicle"/>
    <property type="evidence" value="ECO:0007669"/>
    <property type="project" value="UniProtKB-SubCell"/>
</dbReference>
<dbReference type="RefSeq" id="WP_240165598.1">
    <property type="nucleotide sequence ID" value="NZ_CAJVAX010000018.1"/>
</dbReference>
<evidence type="ECO:0000313" key="5">
    <source>
        <dbReference type="EMBL" id="CAG7645943.1"/>
    </source>
</evidence>
<evidence type="ECO:0000256" key="3">
    <source>
        <dbReference type="ARBA" id="ARBA00035643"/>
    </source>
</evidence>
<dbReference type="InterPro" id="IPR009430">
    <property type="entry name" value="GvpL/GvpF"/>
</dbReference>
<dbReference type="EMBL" id="CAJVAX010000018">
    <property type="protein sequence ID" value="CAG7645943.1"/>
    <property type="molecule type" value="Genomic_DNA"/>
</dbReference>
<dbReference type="GO" id="GO:0031412">
    <property type="term" value="P:gas vesicle organization"/>
    <property type="evidence" value="ECO:0007669"/>
    <property type="project" value="InterPro"/>
</dbReference>
<reference evidence="5" key="1">
    <citation type="submission" date="2021-06" db="EMBL/GenBank/DDBJ databases">
        <authorList>
            <person name="Arsene-Ploetze F."/>
        </authorList>
    </citation>
    <scope>NUCLEOTIDE SEQUENCE</scope>
    <source>
        <strain evidence="5">SBRY1</strain>
    </source>
</reference>
<dbReference type="PANTHER" id="PTHR36852">
    <property type="entry name" value="PROTEIN GVPL 2"/>
    <property type="match status" value="1"/>
</dbReference>
<feature type="compositionally biased region" description="Low complexity" evidence="4">
    <location>
        <begin position="164"/>
        <end position="173"/>
    </location>
</feature>
<evidence type="ECO:0000256" key="4">
    <source>
        <dbReference type="SAM" id="MobiDB-lite"/>
    </source>
</evidence>
<dbReference type="Proteomes" id="UP001153328">
    <property type="component" value="Unassembled WGS sequence"/>
</dbReference>
<evidence type="ECO:0000256" key="2">
    <source>
        <dbReference type="ARBA" id="ARBA00035108"/>
    </source>
</evidence>
<comment type="similarity">
    <text evidence="3">Belongs to the gas vesicle GvpF/GvpL family.</text>
</comment>
<dbReference type="PANTHER" id="PTHR36852:SF1">
    <property type="entry name" value="PROTEIN GVPL 2"/>
    <property type="match status" value="1"/>
</dbReference>
<evidence type="ECO:0000313" key="6">
    <source>
        <dbReference type="Proteomes" id="UP001153328"/>
    </source>
</evidence>
<accession>A0A9W4H2T1</accession>
<feature type="region of interest" description="Disordered" evidence="4">
    <location>
        <begin position="154"/>
        <end position="173"/>
    </location>
</feature>
<proteinExistence type="inferred from homology"/>
<keyword evidence="1" id="KW-0304">Gas vesicle</keyword>
<gene>
    <name evidence="5" type="ORF">SBRY_40284</name>
</gene>
<sequence length="282" mass="28846">MTATDVGHPRTGTSGGGAMATCVFAVLRTGGRQAPALTPGHAGGGAVGLLPLPGGDLQAVVQDVPAADFTQEALRRRLGDPLELERCARAHHAVITAAAAGGAVVPLPLATLFTASGRASAALADRRDRILDVLDRVEGRAEWAVKVHVAQHAPAPPAADGKDPAAAPGRPGAGAAYLARVRGRERDRQARHEALLRVAGRVHEAAAAHAVAAVRRTPHGTAITGKDRPQVLNAAFLVDDSRATDLVAAVRALGGAHAGLDVHVEVSGPWVPYSFTSLGEEP</sequence>
<comment type="caution">
    <text evidence="5">The sequence shown here is derived from an EMBL/GenBank/DDBJ whole genome shotgun (WGS) entry which is preliminary data.</text>
</comment>